<name>M2QSC2_CERS8</name>
<dbReference type="EMBL" id="KB445801">
    <property type="protein sequence ID" value="EMD34930.1"/>
    <property type="molecule type" value="Genomic_DNA"/>
</dbReference>
<dbReference type="STRING" id="914234.M2QSC2"/>
<dbReference type="InterPro" id="IPR000719">
    <property type="entry name" value="Prot_kinase_dom"/>
</dbReference>
<dbReference type="CDD" id="cd14016">
    <property type="entry name" value="STKc_CK1"/>
    <property type="match status" value="1"/>
</dbReference>
<dbReference type="GO" id="GO:0005524">
    <property type="term" value="F:ATP binding"/>
    <property type="evidence" value="ECO:0007669"/>
    <property type="project" value="InterPro"/>
</dbReference>
<protein>
    <recommendedName>
        <fullName evidence="1">Protein kinase domain-containing protein</fullName>
    </recommendedName>
</protein>
<feature type="non-terminal residue" evidence="2">
    <location>
        <position position="315"/>
    </location>
</feature>
<evidence type="ECO:0000313" key="2">
    <source>
        <dbReference type="EMBL" id="EMD34930.1"/>
    </source>
</evidence>
<evidence type="ECO:0000313" key="3">
    <source>
        <dbReference type="Proteomes" id="UP000016930"/>
    </source>
</evidence>
<dbReference type="AlphaFoldDB" id="M2QSC2"/>
<organism evidence="2 3">
    <name type="scientific">Ceriporiopsis subvermispora (strain B)</name>
    <name type="common">White-rot fungus</name>
    <name type="synonym">Gelatoporia subvermispora</name>
    <dbReference type="NCBI Taxonomy" id="914234"/>
    <lineage>
        <taxon>Eukaryota</taxon>
        <taxon>Fungi</taxon>
        <taxon>Dikarya</taxon>
        <taxon>Basidiomycota</taxon>
        <taxon>Agaricomycotina</taxon>
        <taxon>Agaricomycetes</taxon>
        <taxon>Polyporales</taxon>
        <taxon>Gelatoporiaceae</taxon>
        <taxon>Gelatoporia</taxon>
    </lineage>
</organism>
<reference evidence="2 3" key="1">
    <citation type="journal article" date="2012" name="Proc. Natl. Acad. Sci. U.S.A.">
        <title>Comparative genomics of Ceriporiopsis subvermispora and Phanerochaete chrysosporium provide insight into selective ligninolysis.</title>
        <authorList>
            <person name="Fernandez-Fueyo E."/>
            <person name="Ruiz-Duenas F.J."/>
            <person name="Ferreira P."/>
            <person name="Floudas D."/>
            <person name="Hibbett D.S."/>
            <person name="Canessa P."/>
            <person name="Larrondo L.F."/>
            <person name="James T.Y."/>
            <person name="Seelenfreund D."/>
            <person name="Lobos S."/>
            <person name="Polanco R."/>
            <person name="Tello M."/>
            <person name="Honda Y."/>
            <person name="Watanabe T."/>
            <person name="Watanabe T."/>
            <person name="Ryu J.S."/>
            <person name="Kubicek C.P."/>
            <person name="Schmoll M."/>
            <person name="Gaskell J."/>
            <person name="Hammel K.E."/>
            <person name="St John F.J."/>
            <person name="Vanden Wymelenberg A."/>
            <person name="Sabat G."/>
            <person name="Splinter BonDurant S."/>
            <person name="Syed K."/>
            <person name="Yadav J.S."/>
            <person name="Doddapaneni H."/>
            <person name="Subramanian V."/>
            <person name="Lavin J.L."/>
            <person name="Oguiza J.A."/>
            <person name="Perez G."/>
            <person name="Pisabarro A.G."/>
            <person name="Ramirez L."/>
            <person name="Santoyo F."/>
            <person name="Master E."/>
            <person name="Coutinho P.M."/>
            <person name="Henrissat B."/>
            <person name="Lombard V."/>
            <person name="Magnuson J.K."/>
            <person name="Kuees U."/>
            <person name="Hori C."/>
            <person name="Igarashi K."/>
            <person name="Samejima M."/>
            <person name="Held B.W."/>
            <person name="Barry K.W."/>
            <person name="LaButti K.M."/>
            <person name="Lapidus A."/>
            <person name="Lindquist E.A."/>
            <person name="Lucas S.M."/>
            <person name="Riley R."/>
            <person name="Salamov A.A."/>
            <person name="Hoffmeister D."/>
            <person name="Schwenk D."/>
            <person name="Hadar Y."/>
            <person name="Yarden O."/>
            <person name="de Vries R.P."/>
            <person name="Wiebenga A."/>
            <person name="Stenlid J."/>
            <person name="Eastwood D."/>
            <person name="Grigoriev I.V."/>
            <person name="Berka R.M."/>
            <person name="Blanchette R.A."/>
            <person name="Kersten P."/>
            <person name="Martinez A.T."/>
            <person name="Vicuna R."/>
            <person name="Cullen D."/>
        </authorList>
    </citation>
    <scope>NUCLEOTIDE SEQUENCE [LARGE SCALE GENOMIC DNA]</scope>
    <source>
        <strain evidence="2 3">B</strain>
    </source>
</reference>
<feature type="domain" description="Protein kinase" evidence="1">
    <location>
        <begin position="1"/>
        <end position="260"/>
    </location>
</feature>
<gene>
    <name evidence="2" type="ORF">CERSUDRAFT_54453</name>
</gene>
<dbReference type="PANTHER" id="PTHR11909">
    <property type="entry name" value="CASEIN KINASE-RELATED"/>
    <property type="match status" value="1"/>
</dbReference>
<dbReference type="Proteomes" id="UP000016930">
    <property type="component" value="Unassembled WGS sequence"/>
</dbReference>
<dbReference type="GO" id="GO:0004672">
    <property type="term" value="F:protein kinase activity"/>
    <property type="evidence" value="ECO:0007669"/>
    <property type="project" value="InterPro"/>
</dbReference>
<accession>M2QSC2</accession>
<evidence type="ECO:0000259" key="1">
    <source>
        <dbReference type="PROSITE" id="PS50011"/>
    </source>
</evidence>
<dbReference type="SMART" id="SM00220">
    <property type="entry name" value="S_TKc"/>
    <property type="match status" value="1"/>
</dbReference>
<dbReference type="Gene3D" id="1.10.510.10">
    <property type="entry name" value="Transferase(Phosphotransferase) domain 1"/>
    <property type="match status" value="1"/>
</dbReference>
<dbReference type="InterPro" id="IPR050235">
    <property type="entry name" value="CK1_Ser-Thr_kinase"/>
</dbReference>
<keyword evidence="3" id="KW-1185">Reference proteome</keyword>
<proteinExistence type="predicted"/>
<sequence>GQTGTIYNAFNLFTGEEVAVKVDVPDETLQQPYALPYEVKIYAVLRDHRGFPSVCWHGDERNCSVMVMDKLGPTLDHLRHFCRGRFSFKTICMLALQMLMRIEFAHSRGILIRDIKPDNFAVGLGESRNVVYLFDFGVSKLYMDPITRKHIPFRDGRSEVGTPRYVSHNAQFGRELSRRDDIETFGITLLFLFHGRLPWQGVYAPDMKAKVRRIGEMKAGEALRRLLLQSPPEFTALIDHSRNLAFEDKPNYNFIRGLFLQRMQKEGWENDGLFDWVDPKLSDRGTLIPEEYVWAEEIATNTSMNVMRPSWGYSS</sequence>
<dbReference type="SUPFAM" id="SSF56112">
    <property type="entry name" value="Protein kinase-like (PK-like)"/>
    <property type="match status" value="1"/>
</dbReference>
<dbReference type="InterPro" id="IPR011009">
    <property type="entry name" value="Kinase-like_dom_sf"/>
</dbReference>
<dbReference type="PROSITE" id="PS50011">
    <property type="entry name" value="PROTEIN_KINASE_DOM"/>
    <property type="match status" value="1"/>
</dbReference>
<dbReference type="Pfam" id="PF00069">
    <property type="entry name" value="Pkinase"/>
    <property type="match status" value="1"/>
</dbReference>
<dbReference type="HOGENOM" id="CLU_019279_2_0_1"/>
<dbReference type="OrthoDB" id="3258886at2759"/>